<gene>
    <name evidence="7" type="ORF">KC571_04195</name>
</gene>
<evidence type="ECO:0000256" key="1">
    <source>
        <dbReference type="ARBA" id="ARBA00004141"/>
    </source>
</evidence>
<reference evidence="7" key="1">
    <citation type="submission" date="2020-04" db="EMBL/GenBank/DDBJ databases">
        <authorList>
            <person name="Zhang T."/>
        </authorList>
    </citation>
    <scope>NUCLEOTIDE SEQUENCE</scope>
    <source>
        <strain evidence="7">HKST-UBA01</strain>
    </source>
</reference>
<name>A0A955RPT1_UNCKA</name>
<evidence type="ECO:0000313" key="7">
    <source>
        <dbReference type="EMBL" id="MCA9390579.1"/>
    </source>
</evidence>
<keyword evidence="7" id="KW-0436">Ligase</keyword>
<organism evidence="7 8">
    <name type="scientific">candidate division WWE3 bacterium</name>
    <dbReference type="NCBI Taxonomy" id="2053526"/>
    <lineage>
        <taxon>Bacteria</taxon>
        <taxon>Katanobacteria</taxon>
    </lineage>
</organism>
<comment type="caution">
    <text evidence="7">The sequence shown here is derived from an EMBL/GenBank/DDBJ whole genome shotgun (WGS) entry which is preliminary data.</text>
</comment>
<feature type="transmembrane region" description="Helical" evidence="5">
    <location>
        <begin position="161"/>
        <end position="179"/>
    </location>
</feature>
<accession>A0A955RPT1</accession>
<evidence type="ECO:0000259" key="6">
    <source>
        <dbReference type="Pfam" id="PF04932"/>
    </source>
</evidence>
<dbReference type="InterPro" id="IPR007016">
    <property type="entry name" value="O-antigen_ligase-rel_domated"/>
</dbReference>
<feature type="domain" description="O-antigen ligase-related" evidence="6">
    <location>
        <begin position="2"/>
        <end position="138"/>
    </location>
</feature>
<evidence type="ECO:0000256" key="2">
    <source>
        <dbReference type="ARBA" id="ARBA00022692"/>
    </source>
</evidence>
<proteinExistence type="predicted"/>
<dbReference type="EMBL" id="JAGQKX010000137">
    <property type="protein sequence ID" value="MCA9390579.1"/>
    <property type="molecule type" value="Genomic_DNA"/>
</dbReference>
<dbReference type="PANTHER" id="PTHR37422:SF13">
    <property type="entry name" value="LIPOPOLYSACCHARIDE BIOSYNTHESIS PROTEIN PA4999-RELATED"/>
    <property type="match status" value="1"/>
</dbReference>
<dbReference type="InterPro" id="IPR051533">
    <property type="entry name" value="WaaL-like"/>
</dbReference>
<sequence length="216" mass="24528">AGIAVVITFSRSSYIAFIAAVGLLGTIKSRKLLLLFIAFALASFIFIPRVQTRVIGALEIDETAKVRLEVYDRTFAIIAEDPWFGVGFNAFRYAQDREGYFRDERGVNDYGGHAGAGSDSSILFILATTGIPGLILFLSFGITVLFDSIKMYLDKNLPDRFRLYALTVGVSLVALFIHTQFVNSLFYTWIMEWYWVILGLMYGFWQKFRHPTHKYV</sequence>
<protein>
    <submittedName>
        <fullName evidence="7">O-antigen ligase family protein</fullName>
    </submittedName>
</protein>
<dbReference type="Pfam" id="PF04932">
    <property type="entry name" value="Wzy_C"/>
    <property type="match status" value="1"/>
</dbReference>
<reference evidence="7" key="2">
    <citation type="journal article" date="2021" name="Microbiome">
        <title>Successional dynamics and alternative stable states in a saline activated sludge microbial community over 9 years.</title>
        <authorList>
            <person name="Wang Y."/>
            <person name="Ye J."/>
            <person name="Ju F."/>
            <person name="Liu L."/>
            <person name="Boyd J.A."/>
            <person name="Deng Y."/>
            <person name="Parks D.H."/>
            <person name="Jiang X."/>
            <person name="Yin X."/>
            <person name="Woodcroft B.J."/>
            <person name="Tyson G.W."/>
            <person name="Hugenholtz P."/>
            <person name="Polz M.F."/>
            <person name="Zhang T."/>
        </authorList>
    </citation>
    <scope>NUCLEOTIDE SEQUENCE</scope>
    <source>
        <strain evidence="7">HKST-UBA01</strain>
    </source>
</reference>
<keyword evidence="4 5" id="KW-0472">Membrane</keyword>
<comment type="subcellular location">
    <subcellularLocation>
        <location evidence="1">Membrane</location>
        <topology evidence="1">Multi-pass membrane protein</topology>
    </subcellularLocation>
</comment>
<dbReference type="GO" id="GO:0016874">
    <property type="term" value="F:ligase activity"/>
    <property type="evidence" value="ECO:0007669"/>
    <property type="project" value="UniProtKB-KW"/>
</dbReference>
<evidence type="ECO:0000313" key="8">
    <source>
        <dbReference type="Proteomes" id="UP000701698"/>
    </source>
</evidence>
<dbReference type="AlphaFoldDB" id="A0A955RPT1"/>
<dbReference type="PANTHER" id="PTHR37422">
    <property type="entry name" value="TEICHURONIC ACID BIOSYNTHESIS PROTEIN TUAE"/>
    <property type="match status" value="1"/>
</dbReference>
<feature type="transmembrane region" description="Helical" evidence="5">
    <location>
        <begin position="32"/>
        <end position="50"/>
    </location>
</feature>
<dbReference type="GO" id="GO:0016020">
    <property type="term" value="C:membrane"/>
    <property type="evidence" value="ECO:0007669"/>
    <property type="project" value="UniProtKB-SubCell"/>
</dbReference>
<feature type="transmembrane region" description="Helical" evidence="5">
    <location>
        <begin position="185"/>
        <end position="205"/>
    </location>
</feature>
<feature type="transmembrane region" description="Helical" evidence="5">
    <location>
        <begin position="6"/>
        <end position="25"/>
    </location>
</feature>
<feature type="non-terminal residue" evidence="7">
    <location>
        <position position="1"/>
    </location>
</feature>
<dbReference type="Proteomes" id="UP000701698">
    <property type="component" value="Unassembled WGS sequence"/>
</dbReference>
<evidence type="ECO:0000256" key="3">
    <source>
        <dbReference type="ARBA" id="ARBA00022989"/>
    </source>
</evidence>
<feature type="transmembrane region" description="Helical" evidence="5">
    <location>
        <begin position="122"/>
        <end position="149"/>
    </location>
</feature>
<keyword evidence="3 5" id="KW-1133">Transmembrane helix</keyword>
<keyword evidence="2 5" id="KW-0812">Transmembrane</keyword>
<evidence type="ECO:0000256" key="5">
    <source>
        <dbReference type="SAM" id="Phobius"/>
    </source>
</evidence>
<evidence type="ECO:0000256" key="4">
    <source>
        <dbReference type="ARBA" id="ARBA00023136"/>
    </source>
</evidence>